<dbReference type="RefSeq" id="XP_064706407.1">
    <property type="nucleotide sequence ID" value="XM_064846182.1"/>
</dbReference>
<dbReference type="InterPro" id="IPR025332">
    <property type="entry name" value="DUF4238"/>
</dbReference>
<dbReference type="Proteomes" id="UP001358417">
    <property type="component" value="Unassembled WGS sequence"/>
</dbReference>
<name>A0AAV9NA56_9EURO</name>
<evidence type="ECO:0000313" key="2">
    <source>
        <dbReference type="Proteomes" id="UP001358417"/>
    </source>
</evidence>
<protein>
    <recommendedName>
        <fullName evidence="3">DUF4238 domain-containing protein</fullName>
    </recommendedName>
</protein>
<evidence type="ECO:0008006" key="3">
    <source>
        <dbReference type="Google" id="ProtNLM"/>
    </source>
</evidence>
<gene>
    <name evidence="1" type="ORF">LTR84_002573</name>
</gene>
<dbReference type="AlphaFoldDB" id="A0AAV9NA56"/>
<evidence type="ECO:0000313" key="1">
    <source>
        <dbReference type="EMBL" id="KAK5052707.1"/>
    </source>
</evidence>
<dbReference type="Pfam" id="PF14022">
    <property type="entry name" value="DUF4238"/>
    <property type="match status" value="1"/>
</dbReference>
<reference evidence="1 2" key="1">
    <citation type="submission" date="2023-08" db="EMBL/GenBank/DDBJ databases">
        <title>Black Yeasts Isolated from many extreme environments.</title>
        <authorList>
            <person name="Coleine C."/>
            <person name="Stajich J.E."/>
            <person name="Selbmann L."/>
        </authorList>
    </citation>
    <scope>NUCLEOTIDE SEQUENCE [LARGE SCALE GENOMIC DNA]</scope>
    <source>
        <strain evidence="1 2">CCFEE 5792</strain>
    </source>
</reference>
<organism evidence="1 2">
    <name type="scientific">Exophiala bonariae</name>
    <dbReference type="NCBI Taxonomy" id="1690606"/>
    <lineage>
        <taxon>Eukaryota</taxon>
        <taxon>Fungi</taxon>
        <taxon>Dikarya</taxon>
        <taxon>Ascomycota</taxon>
        <taxon>Pezizomycotina</taxon>
        <taxon>Eurotiomycetes</taxon>
        <taxon>Chaetothyriomycetidae</taxon>
        <taxon>Chaetothyriales</taxon>
        <taxon>Herpotrichiellaceae</taxon>
        <taxon>Exophiala</taxon>
    </lineage>
</organism>
<dbReference type="EMBL" id="JAVRRD010000013">
    <property type="protein sequence ID" value="KAK5052707.1"/>
    <property type="molecule type" value="Genomic_DNA"/>
</dbReference>
<sequence>MSQYQHYVPQFILRKYSDYTKPNYEDYVDKQQFDKALGKAKRRAGVNVLDFKDGFTKGRLRRSSCNKMFGLPDMYDAEIEIALSKLEQRVSTIIDAVENDFVNGKPATLIARPQKDLLRKFIFIMGYRNRNFHERFEGEKDDYNSNDRAELVAYMHEKGIKTPNHVWLETMRAFIDVDLGQEHECWYEWLTNHAYPADARWFWKNMTTSHLCFCTPESVDEEFMLTQNAYGVFEGPCSHRGWTDWHTFAPINHRLVIVMRNGFLGGIPNLPSNLAGVITRIATTSYPTLRFCSDGTSSSSHKFNPEDIFTFKFFHLPSTFVQRINSILIEEAVLTDMILYKSSSALRRALESYLGAEKPGFKIAIEKPREEGPEILRVDYCGIKKMDGAPEYERQAYLGMLERIARSLGSDCTAKFTLSTPQSIVVVPPLPPGFSARYKKLGFDGFVGSWLGDEAQALLISRLWIWTNHAVRTQSEETQKNMRRERLKLVCNLHPRRLWLHLRLMRLFTDRPEFVLTASRGEYLGGLVAEDNGGPEDVVIDCISIFSPKGVSRAMMRASGMRQYSELTENDCPSPLKDKYFMAAMAHVGSITDCDLPKLKQAAIKIEMDSNPLALKAAAKRLDWPEKVVHEMWIRYRVHQDFEKILGCVKLRGRTIQKLKELLFQLLYPLQ</sequence>
<proteinExistence type="predicted"/>
<keyword evidence="2" id="KW-1185">Reference proteome</keyword>
<accession>A0AAV9NA56</accession>
<comment type="caution">
    <text evidence="1">The sequence shown here is derived from an EMBL/GenBank/DDBJ whole genome shotgun (WGS) entry which is preliminary data.</text>
</comment>
<dbReference type="GeneID" id="89970780"/>